<protein>
    <submittedName>
        <fullName evidence="1">Uncharacterized protein</fullName>
    </submittedName>
</protein>
<dbReference type="AlphaFoldDB" id="A0A0N1EPD8"/>
<name>A0A0N1EPD8_9GAMM</name>
<keyword evidence="2" id="KW-1185">Reference proteome</keyword>
<sequence>MILNALYFYGAIFCKSELILYKSYMVNLKYIPKPPQDAVSVGIKSDLDKALIANNGCSLVKIIPLLK</sequence>
<evidence type="ECO:0000313" key="2">
    <source>
        <dbReference type="Proteomes" id="UP000037848"/>
    </source>
</evidence>
<organism evidence="1 2">
    <name type="scientific">Pseudoalteromonas porphyrae</name>
    <dbReference type="NCBI Taxonomy" id="187330"/>
    <lineage>
        <taxon>Bacteria</taxon>
        <taxon>Pseudomonadati</taxon>
        <taxon>Pseudomonadota</taxon>
        <taxon>Gammaproteobacteria</taxon>
        <taxon>Alteromonadales</taxon>
        <taxon>Pseudoalteromonadaceae</taxon>
        <taxon>Pseudoalteromonas</taxon>
    </lineage>
</organism>
<dbReference type="EMBL" id="LHPH01000003">
    <property type="protein sequence ID" value="KPH64942.1"/>
    <property type="molecule type" value="Genomic_DNA"/>
</dbReference>
<comment type="caution">
    <text evidence="1">The sequence shown here is derived from an EMBL/GenBank/DDBJ whole genome shotgun (WGS) entry which is preliminary data.</text>
</comment>
<reference evidence="1 2" key="1">
    <citation type="submission" date="2015-08" db="EMBL/GenBank/DDBJ databases">
        <title>Draft Genome Sequence of Pseudoalteromonas porphyrae UCD-SED14.</title>
        <authorList>
            <person name="Coil D.A."/>
            <person name="Jospin G."/>
            <person name="Lee R.D."/>
            <person name="Eisen J.A."/>
        </authorList>
    </citation>
    <scope>NUCLEOTIDE SEQUENCE [LARGE SCALE GENOMIC DNA]</scope>
    <source>
        <strain evidence="1 2">UCD-SED14</strain>
    </source>
</reference>
<accession>A0A0N1EPD8</accession>
<evidence type="ECO:0000313" key="1">
    <source>
        <dbReference type="EMBL" id="KPH64942.1"/>
    </source>
</evidence>
<dbReference type="Proteomes" id="UP000037848">
    <property type="component" value="Unassembled WGS sequence"/>
</dbReference>
<dbReference type="PATRIC" id="fig|187330.3.peg.1802"/>
<proteinExistence type="predicted"/>
<gene>
    <name evidence="1" type="ORF">ADS77_03795</name>
</gene>